<dbReference type="EMBL" id="CM008967">
    <property type="protein sequence ID" value="PNW82847.1"/>
    <property type="molecule type" value="Genomic_DNA"/>
</dbReference>
<dbReference type="InParanoid" id="A0A2K3DQS6"/>
<protein>
    <submittedName>
        <fullName evidence="1">Uncharacterized protein</fullName>
    </submittedName>
</protein>
<dbReference type="Proteomes" id="UP000006906">
    <property type="component" value="Chromosome 6"/>
</dbReference>
<reference evidence="1 2" key="1">
    <citation type="journal article" date="2007" name="Science">
        <title>The Chlamydomonas genome reveals the evolution of key animal and plant functions.</title>
        <authorList>
            <person name="Merchant S.S."/>
            <person name="Prochnik S.E."/>
            <person name="Vallon O."/>
            <person name="Harris E.H."/>
            <person name="Karpowicz S.J."/>
            <person name="Witman G.B."/>
            <person name="Terry A."/>
            <person name="Salamov A."/>
            <person name="Fritz-Laylin L.K."/>
            <person name="Marechal-Drouard L."/>
            <person name="Marshall W.F."/>
            <person name="Qu L.H."/>
            <person name="Nelson D.R."/>
            <person name="Sanderfoot A.A."/>
            <person name="Spalding M.H."/>
            <person name="Kapitonov V.V."/>
            <person name="Ren Q."/>
            <person name="Ferris P."/>
            <person name="Lindquist E."/>
            <person name="Shapiro H."/>
            <person name="Lucas S.M."/>
            <person name="Grimwood J."/>
            <person name="Schmutz J."/>
            <person name="Cardol P."/>
            <person name="Cerutti H."/>
            <person name="Chanfreau G."/>
            <person name="Chen C.L."/>
            <person name="Cognat V."/>
            <person name="Croft M.T."/>
            <person name="Dent R."/>
            <person name="Dutcher S."/>
            <person name="Fernandez E."/>
            <person name="Fukuzawa H."/>
            <person name="Gonzalez-Ballester D."/>
            <person name="Gonzalez-Halphen D."/>
            <person name="Hallmann A."/>
            <person name="Hanikenne M."/>
            <person name="Hippler M."/>
            <person name="Inwood W."/>
            <person name="Jabbari K."/>
            <person name="Kalanon M."/>
            <person name="Kuras R."/>
            <person name="Lefebvre P.A."/>
            <person name="Lemaire S.D."/>
            <person name="Lobanov A.V."/>
            <person name="Lohr M."/>
            <person name="Manuell A."/>
            <person name="Meier I."/>
            <person name="Mets L."/>
            <person name="Mittag M."/>
            <person name="Mittelmeier T."/>
            <person name="Moroney J.V."/>
            <person name="Moseley J."/>
            <person name="Napoli C."/>
            <person name="Nedelcu A.M."/>
            <person name="Niyogi K."/>
            <person name="Novoselov S.V."/>
            <person name="Paulsen I.T."/>
            <person name="Pazour G."/>
            <person name="Purton S."/>
            <person name="Ral J.P."/>
            <person name="Riano-Pachon D.M."/>
            <person name="Riekhof W."/>
            <person name="Rymarquis L."/>
            <person name="Schroda M."/>
            <person name="Stern D."/>
            <person name="Umen J."/>
            <person name="Willows R."/>
            <person name="Wilson N."/>
            <person name="Zimmer S.L."/>
            <person name="Allmer J."/>
            <person name="Balk J."/>
            <person name="Bisova K."/>
            <person name="Chen C.J."/>
            <person name="Elias M."/>
            <person name="Gendler K."/>
            <person name="Hauser C."/>
            <person name="Lamb M.R."/>
            <person name="Ledford H."/>
            <person name="Long J.C."/>
            <person name="Minagawa J."/>
            <person name="Page M.D."/>
            <person name="Pan J."/>
            <person name="Pootakham W."/>
            <person name="Roje S."/>
            <person name="Rose A."/>
            <person name="Stahlberg E."/>
            <person name="Terauchi A.M."/>
            <person name="Yang P."/>
            <person name="Ball S."/>
            <person name="Bowler C."/>
            <person name="Dieckmann C.L."/>
            <person name="Gladyshev V.N."/>
            <person name="Green P."/>
            <person name="Jorgensen R."/>
            <person name="Mayfield S."/>
            <person name="Mueller-Roeber B."/>
            <person name="Rajamani S."/>
            <person name="Sayre R.T."/>
            <person name="Brokstein P."/>
            <person name="Dubchak I."/>
            <person name="Goodstein D."/>
            <person name="Hornick L."/>
            <person name="Huang Y.W."/>
            <person name="Jhaveri J."/>
            <person name="Luo Y."/>
            <person name="Martinez D."/>
            <person name="Ngau W.C."/>
            <person name="Otillar B."/>
            <person name="Poliakov A."/>
            <person name="Porter A."/>
            <person name="Szajkowski L."/>
            <person name="Werner G."/>
            <person name="Zhou K."/>
            <person name="Grigoriev I.V."/>
            <person name="Rokhsar D.S."/>
            <person name="Grossman A.R."/>
        </authorList>
    </citation>
    <scope>NUCLEOTIDE SEQUENCE [LARGE SCALE GENOMIC DNA]</scope>
    <source>
        <strain evidence="2">CC-503</strain>
    </source>
</reference>
<dbReference type="Gramene" id="PNW82847">
    <property type="protein sequence ID" value="PNW82847"/>
    <property type="gene ID" value="CHLRE_06g296924v5"/>
</dbReference>
<dbReference type="AlphaFoldDB" id="A0A2K3DQS6"/>
<sequence>MAELFIGVVALVHAVPRAGRRLAPSVAGADGGAAGRAGSSLAAGGPSGVVALLEVAARADAELVRALWVGPF</sequence>
<keyword evidence="2" id="KW-1185">Reference proteome</keyword>
<proteinExistence type="predicted"/>
<gene>
    <name evidence="1" type="ORF">CHLRE_06g296924v5</name>
</gene>
<evidence type="ECO:0000313" key="2">
    <source>
        <dbReference type="Proteomes" id="UP000006906"/>
    </source>
</evidence>
<dbReference type="GeneID" id="66053832"/>
<dbReference type="KEGG" id="cre:CHLRE_06g296924v5"/>
<accession>A0A2K3DQS6</accession>
<organism evidence="1 2">
    <name type="scientific">Chlamydomonas reinhardtii</name>
    <name type="common">Chlamydomonas smithii</name>
    <dbReference type="NCBI Taxonomy" id="3055"/>
    <lineage>
        <taxon>Eukaryota</taxon>
        <taxon>Viridiplantae</taxon>
        <taxon>Chlorophyta</taxon>
        <taxon>core chlorophytes</taxon>
        <taxon>Chlorophyceae</taxon>
        <taxon>CS clade</taxon>
        <taxon>Chlamydomonadales</taxon>
        <taxon>Chlamydomonadaceae</taxon>
        <taxon>Chlamydomonas</taxon>
    </lineage>
</organism>
<name>A0A2K3DQS6_CHLRE</name>
<dbReference type="RefSeq" id="XP_042924225.1">
    <property type="nucleotide sequence ID" value="XM_043063519.1"/>
</dbReference>
<evidence type="ECO:0000313" key="1">
    <source>
        <dbReference type="EMBL" id="PNW82847.1"/>
    </source>
</evidence>